<organism evidence="2 3">
    <name type="scientific">Candidatus Electrothrix aarhusensis</name>
    <dbReference type="NCBI Taxonomy" id="1859131"/>
    <lineage>
        <taxon>Bacteria</taxon>
        <taxon>Pseudomonadati</taxon>
        <taxon>Thermodesulfobacteriota</taxon>
        <taxon>Desulfobulbia</taxon>
        <taxon>Desulfobulbales</taxon>
        <taxon>Desulfobulbaceae</taxon>
        <taxon>Candidatus Electrothrix</taxon>
    </lineage>
</organism>
<gene>
    <name evidence="2" type="ORF">H206_01407</name>
</gene>
<dbReference type="EC" id="2.4.1.-" evidence="2"/>
<dbReference type="EMBL" id="MTKO01000066">
    <property type="protein sequence ID" value="RWX46329.1"/>
    <property type="molecule type" value="Genomic_DNA"/>
</dbReference>
<accession>A0A3S3UBK4</accession>
<dbReference type="Pfam" id="PF00535">
    <property type="entry name" value="Glycos_transf_2"/>
    <property type="match status" value="1"/>
</dbReference>
<comment type="caution">
    <text evidence="2">The sequence shown here is derived from an EMBL/GenBank/DDBJ whole genome shotgun (WGS) entry which is preliminary data.</text>
</comment>
<keyword evidence="2" id="KW-0328">Glycosyltransferase</keyword>
<protein>
    <submittedName>
        <fullName evidence="2">Rhamnosyltransferase</fullName>
        <ecNumber evidence="2">2.4.1.-</ecNumber>
    </submittedName>
</protein>
<keyword evidence="3" id="KW-1185">Reference proteome</keyword>
<dbReference type="PANTHER" id="PTHR43685:SF13">
    <property type="entry name" value="O ANTIGEN BIOSYNTHESIS RHAMNOSYLTRANSFERASE RFBN"/>
    <property type="match status" value="1"/>
</dbReference>
<feature type="domain" description="Glycosyltransferase 2-like" evidence="1">
    <location>
        <begin position="8"/>
        <end position="178"/>
    </location>
</feature>
<dbReference type="CDD" id="cd00761">
    <property type="entry name" value="Glyco_tranf_GTA_type"/>
    <property type="match status" value="1"/>
</dbReference>
<dbReference type="Gene3D" id="3.90.550.10">
    <property type="entry name" value="Spore Coat Polysaccharide Biosynthesis Protein SpsA, Chain A"/>
    <property type="match status" value="1"/>
</dbReference>
<dbReference type="Proteomes" id="UP000287853">
    <property type="component" value="Unassembled WGS sequence"/>
</dbReference>
<proteinExistence type="predicted"/>
<name>A0A3S3UBK4_9BACT</name>
<dbReference type="InterPro" id="IPR029044">
    <property type="entry name" value="Nucleotide-diphossugar_trans"/>
</dbReference>
<dbReference type="AlphaFoldDB" id="A0A3S3UBK4"/>
<evidence type="ECO:0000259" key="1">
    <source>
        <dbReference type="Pfam" id="PF00535"/>
    </source>
</evidence>
<dbReference type="GO" id="GO:0016757">
    <property type="term" value="F:glycosyltransferase activity"/>
    <property type="evidence" value="ECO:0007669"/>
    <property type="project" value="UniProtKB-KW"/>
</dbReference>
<dbReference type="PANTHER" id="PTHR43685">
    <property type="entry name" value="GLYCOSYLTRANSFERASE"/>
    <property type="match status" value="1"/>
</dbReference>
<dbReference type="InterPro" id="IPR001173">
    <property type="entry name" value="Glyco_trans_2-like"/>
</dbReference>
<dbReference type="GO" id="GO:0044010">
    <property type="term" value="P:single-species biofilm formation"/>
    <property type="evidence" value="ECO:0007669"/>
    <property type="project" value="TreeGrafter"/>
</dbReference>
<keyword evidence="2" id="KW-0808">Transferase</keyword>
<evidence type="ECO:0000313" key="3">
    <source>
        <dbReference type="Proteomes" id="UP000287853"/>
    </source>
</evidence>
<evidence type="ECO:0000313" key="2">
    <source>
        <dbReference type="EMBL" id="RWX46329.1"/>
    </source>
</evidence>
<sequence>MNKTQTVSLIIPTLNGERWLDDLLSALEQQTLVPDEILLVDSGSTDATLAIAKRHMSKHSFVRLHEIKQEDFDHGGTRTMAARQTTGDVLLFMTQDAVPADNKAVELLVRSFESNEKIAAAYGRQLPGEDVTLFGEHLRLFNYPEKSQLRCQQDWDFYGFKTVFISNSFAAWRRDVLAEQDYFPEQLLFGEDTVALAKMLEKGYYVAYVSEATVRHSHNYSILQDFKRYFDIGVLHETQTKYLLQHGGPAGAGKKYVLSEWALIAKKRKYYLLPESFLRNLCKFIAYKAGRRFNMLPGDFPARLSMNPGWWH</sequence>
<dbReference type="SUPFAM" id="SSF53448">
    <property type="entry name" value="Nucleotide-diphospho-sugar transferases"/>
    <property type="match status" value="1"/>
</dbReference>
<dbReference type="InterPro" id="IPR050834">
    <property type="entry name" value="Glycosyltransf_2"/>
</dbReference>
<reference evidence="2 3" key="1">
    <citation type="submission" date="2017-01" db="EMBL/GenBank/DDBJ databases">
        <title>The cable genome- insights into the physiology and evolution of filamentous bacteria capable of sulfide oxidation via long distance electron transfer.</title>
        <authorList>
            <person name="Schreiber L."/>
            <person name="Bjerg J.T."/>
            <person name="Boggild A."/>
            <person name="Van De Vossenberg J."/>
            <person name="Meysman F."/>
            <person name="Nielsen L.P."/>
            <person name="Schramm A."/>
            <person name="Kjeldsen K.U."/>
        </authorList>
    </citation>
    <scope>NUCLEOTIDE SEQUENCE [LARGE SCALE GENOMIC DNA]</scope>
    <source>
        <strain evidence="2">MCF</strain>
    </source>
</reference>